<proteinExistence type="inferred from homology"/>
<dbReference type="GeneID" id="5056019"/>
<comment type="pathway">
    <text evidence="1">Carbohydrate acid metabolism; 2-dehydro-3-deoxy-D-gluconate degradation; D-glyceraldehyde 3-phosphate and pyruvate from 2-dehydro-3-deoxy-D-gluconate: step 2/2.</text>
</comment>
<sequence length="287" mass="31606">MDIIAPIITPFRSGKVDVETFINHAKNIMKKGVDALFVAGTTGLGPALSLEEREALLEVASSVTRRVIMQVGFLNVYDVLALVKYAEKFDIEAVASVPPYYFPGLSQRQVAKYFRELCAATSLPVYLYNYPAAVGRNVDAEMAKAIGCLKGVKDTNPDLAHTLAYKRLMPEIKAYKGSDSLVMASFAVGLDGVIVASANYIPDVLVKIRDAVLKGDVEKAKRLQFLINEILEVATPLGYNSSVYELVRIFQGYDPGEPRPPIYPLESEEREKLAKAVSRIKETLNKL</sequence>
<evidence type="ECO:0000256" key="7">
    <source>
        <dbReference type="PIRSR" id="PIRSR001365-1"/>
    </source>
</evidence>
<reference evidence="9 10" key="1">
    <citation type="journal article" date="2020" name="Nat. Commun.">
        <title>The structures of two archaeal type IV pili illuminate evolutionary relationships.</title>
        <authorList>
            <person name="Wang F."/>
            <person name="Baquero D.P."/>
            <person name="Su Z."/>
            <person name="Beltran L.C."/>
            <person name="Prangishvili D."/>
            <person name="Krupovic M."/>
            <person name="Egelman E.H."/>
        </authorList>
    </citation>
    <scope>NUCLEOTIDE SEQUENCE [LARGE SCALE GENOMIC DNA]</scope>
    <source>
        <strain evidence="9 10">2GA</strain>
    </source>
</reference>
<evidence type="ECO:0000313" key="10">
    <source>
        <dbReference type="Proteomes" id="UP000554766"/>
    </source>
</evidence>
<dbReference type="PANTHER" id="PTHR12128:SF66">
    <property type="entry name" value="4-HYDROXY-2-OXOGLUTARATE ALDOLASE, MITOCHONDRIAL"/>
    <property type="match status" value="1"/>
</dbReference>
<dbReference type="GO" id="GO:0008840">
    <property type="term" value="F:4-hydroxy-tetrahydrodipicolinate synthase activity"/>
    <property type="evidence" value="ECO:0007669"/>
    <property type="project" value="TreeGrafter"/>
</dbReference>
<organism evidence="9 10">
    <name type="scientific">Pyrobaculum arsenaticum</name>
    <dbReference type="NCBI Taxonomy" id="121277"/>
    <lineage>
        <taxon>Archaea</taxon>
        <taxon>Thermoproteota</taxon>
        <taxon>Thermoprotei</taxon>
        <taxon>Thermoproteales</taxon>
        <taxon>Thermoproteaceae</taxon>
        <taxon>Pyrobaculum</taxon>
    </lineage>
</organism>
<dbReference type="PIRSF" id="PIRSF001365">
    <property type="entry name" value="DHDPS"/>
    <property type="match status" value="1"/>
</dbReference>
<dbReference type="InterPro" id="IPR013785">
    <property type="entry name" value="Aldolase_TIM"/>
</dbReference>
<name>A0A7L4P8M0_9CREN</name>
<feature type="active site" description="Schiff-base intermediate with substrate" evidence="7">
    <location>
        <position position="153"/>
    </location>
</feature>
<dbReference type="Pfam" id="PF00701">
    <property type="entry name" value="DHDPS"/>
    <property type="match status" value="1"/>
</dbReference>
<evidence type="ECO:0000256" key="3">
    <source>
        <dbReference type="ARBA" id="ARBA00023270"/>
    </source>
</evidence>
<dbReference type="PRINTS" id="PR00146">
    <property type="entry name" value="DHPICSNTHASE"/>
</dbReference>
<evidence type="ECO:0000313" key="9">
    <source>
        <dbReference type="EMBL" id="NYR15329.1"/>
    </source>
</evidence>
<evidence type="ECO:0000256" key="8">
    <source>
        <dbReference type="PIRSR" id="PIRSR001365-2"/>
    </source>
</evidence>
<evidence type="ECO:0000256" key="1">
    <source>
        <dbReference type="ARBA" id="ARBA00004736"/>
    </source>
</evidence>
<gene>
    <name evidence="9" type="ORF">HC235_05070</name>
</gene>
<dbReference type="OMA" id="LYEYNQC"/>
<evidence type="ECO:0000256" key="5">
    <source>
        <dbReference type="ARBA" id="ARBA00044756"/>
    </source>
</evidence>
<dbReference type="SUPFAM" id="SSF51569">
    <property type="entry name" value="Aldolase"/>
    <property type="match status" value="1"/>
</dbReference>
<dbReference type="Proteomes" id="UP000554766">
    <property type="component" value="Unassembled WGS sequence"/>
</dbReference>
<feature type="binding site" evidence="8">
    <location>
        <position position="42"/>
    </location>
    <ligand>
        <name>pyruvate</name>
        <dbReference type="ChEBI" id="CHEBI:15361"/>
    </ligand>
</feature>
<comment type="subunit">
    <text evidence="6">Homotetramer; dimer of dimers.</text>
</comment>
<accession>A0A7L4P8M0</accession>
<dbReference type="RefSeq" id="WP_011900856.1">
    <property type="nucleotide sequence ID" value="NZ_JAAVJF010000002.1"/>
</dbReference>
<keyword evidence="4" id="KW-0119">Carbohydrate metabolism</keyword>
<comment type="similarity">
    <text evidence="5">Belongs to the DapA family. KDPG aldolase subfamily.</text>
</comment>
<evidence type="ECO:0000256" key="6">
    <source>
        <dbReference type="ARBA" id="ARBA00044762"/>
    </source>
</evidence>
<dbReference type="InterPro" id="IPR002220">
    <property type="entry name" value="DapA-like"/>
</dbReference>
<dbReference type="SMART" id="SM01130">
    <property type="entry name" value="DHDPS"/>
    <property type="match status" value="1"/>
</dbReference>
<dbReference type="NCBIfam" id="NF040954">
    <property type="entry name" value="Arch_KDGaldase"/>
    <property type="match status" value="1"/>
</dbReference>
<comment type="caution">
    <text evidence="9">The sequence shown here is derived from an EMBL/GenBank/DDBJ whole genome shotgun (WGS) entry which is preliminary data.</text>
</comment>
<protein>
    <submittedName>
        <fullName evidence="9">2-dehydro-3-deoxyphosphogluconate aldolase</fullName>
    </submittedName>
</protein>
<feature type="binding site" evidence="8">
    <location>
        <position position="194"/>
    </location>
    <ligand>
        <name>pyruvate</name>
        <dbReference type="ChEBI" id="CHEBI:15361"/>
    </ligand>
</feature>
<dbReference type="PANTHER" id="PTHR12128">
    <property type="entry name" value="DIHYDRODIPICOLINATE SYNTHASE"/>
    <property type="match status" value="1"/>
</dbReference>
<dbReference type="AlphaFoldDB" id="A0A7L4P8M0"/>
<evidence type="ECO:0000256" key="2">
    <source>
        <dbReference type="ARBA" id="ARBA00023239"/>
    </source>
</evidence>
<feature type="active site" description="Proton donor/acceptor" evidence="7">
    <location>
        <position position="128"/>
    </location>
</feature>
<dbReference type="GO" id="GO:0008675">
    <property type="term" value="F:2-dehydro-3-deoxy-phosphogluconate aldolase activity"/>
    <property type="evidence" value="ECO:0007669"/>
    <property type="project" value="UniProtKB-ARBA"/>
</dbReference>
<keyword evidence="3" id="KW-0704">Schiff base</keyword>
<evidence type="ECO:0000256" key="4">
    <source>
        <dbReference type="ARBA" id="ARBA00023277"/>
    </source>
</evidence>
<keyword evidence="10" id="KW-1185">Reference proteome</keyword>
<dbReference type="Gene3D" id="3.20.20.70">
    <property type="entry name" value="Aldolase class I"/>
    <property type="match status" value="1"/>
</dbReference>
<dbReference type="EMBL" id="JAAVJF010000002">
    <property type="protein sequence ID" value="NYR15329.1"/>
    <property type="molecule type" value="Genomic_DNA"/>
</dbReference>
<keyword evidence="2" id="KW-0456">Lyase</keyword>
<dbReference type="InterPro" id="IPR053415">
    <property type="entry name" value="ED_pathway_aldolase"/>
</dbReference>